<evidence type="ECO:0000313" key="2">
    <source>
        <dbReference type="EMBL" id="CAB5218903.1"/>
    </source>
</evidence>
<gene>
    <name evidence="1" type="ORF">UFOVP113_17</name>
    <name evidence="2" type="ORF">UFOVP225_4</name>
</gene>
<sequence length="161" mass="16749">MALADAYYPGNIKSDFSTKVNNTDLVDASHPNLLQNEVMAIETYLGVNPHVGTNTYSSSGYASGTSHTSVAARLTNLEVGILGDVHTQYVKIVGGSTITAATSSTKGLLIKGAASQSANLLEFQANGSTTPIAYITPAGGLVDTKVTADINNLYVLTYVFG</sequence>
<reference evidence="2" key="1">
    <citation type="submission" date="2020-05" db="EMBL/GenBank/DDBJ databases">
        <authorList>
            <person name="Chiriac C."/>
            <person name="Salcher M."/>
            <person name="Ghai R."/>
            <person name="Kavagutti S V."/>
        </authorList>
    </citation>
    <scope>NUCLEOTIDE SEQUENCE</scope>
</reference>
<name>A0A6J7WUJ7_9CAUD</name>
<protein>
    <submittedName>
        <fullName evidence="2">Uncharacterized protein</fullName>
    </submittedName>
</protein>
<accession>A0A6J7WUJ7</accession>
<evidence type="ECO:0000313" key="1">
    <source>
        <dbReference type="EMBL" id="CAB4128051.1"/>
    </source>
</evidence>
<dbReference type="EMBL" id="LR798275">
    <property type="protein sequence ID" value="CAB5218903.1"/>
    <property type="molecule type" value="Genomic_DNA"/>
</dbReference>
<proteinExistence type="predicted"/>
<dbReference type="EMBL" id="LR796231">
    <property type="protein sequence ID" value="CAB4128051.1"/>
    <property type="molecule type" value="Genomic_DNA"/>
</dbReference>
<organism evidence="2">
    <name type="scientific">uncultured Caudovirales phage</name>
    <dbReference type="NCBI Taxonomy" id="2100421"/>
    <lineage>
        <taxon>Viruses</taxon>
        <taxon>Duplodnaviria</taxon>
        <taxon>Heunggongvirae</taxon>
        <taxon>Uroviricota</taxon>
        <taxon>Caudoviricetes</taxon>
        <taxon>Peduoviridae</taxon>
        <taxon>Maltschvirus</taxon>
        <taxon>Maltschvirus maltsch</taxon>
    </lineage>
</organism>